<keyword evidence="2" id="KW-1185">Reference proteome</keyword>
<gene>
    <name evidence="1" type="ORF">PCON_12016</name>
</gene>
<accession>U4LIM1</accession>
<organism evidence="1 2">
    <name type="scientific">Pyronema omphalodes (strain CBS 100304)</name>
    <name type="common">Pyronema confluens</name>
    <dbReference type="NCBI Taxonomy" id="1076935"/>
    <lineage>
        <taxon>Eukaryota</taxon>
        <taxon>Fungi</taxon>
        <taxon>Dikarya</taxon>
        <taxon>Ascomycota</taxon>
        <taxon>Pezizomycotina</taxon>
        <taxon>Pezizomycetes</taxon>
        <taxon>Pezizales</taxon>
        <taxon>Pyronemataceae</taxon>
        <taxon>Pyronema</taxon>
    </lineage>
</organism>
<proteinExistence type="predicted"/>
<dbReference type="AlphaFoldDB" id="U4LIM1"/>
<dbReference type="Proteomes" id="UP000018144">
    <property type="component" value="Unassembled WGS sequence"/>
</dbReference>
<dbReference type="EMBL" id="HF935702">
    <property type="protein sequence ID" value="CCX31939.1"/>
    <property type="molecule type" value="Genomic_DNA"/>
</dbReference>
<evidence type="ECO:0000313" key="1">
    <source>
        <dbReference type="EMBL" id="CCX31939.1"/>
    </source>
</evidence>
<sequence length="46" mass="5306">MRCNLEISTRQQRCQPKGVGLSLMDSHIRWSALRANNSRLEMDSIC</sequence>
<reference evidence="1 2" key="1">
    <citation type="journal article" date="2013" name="PLoS Genet.">
        <title>The genome and development-dependent transcriptomes of Pyronema confluens: a window into fungal evolution.</title>
        <authorList>
            <person name="Traeger S."/>
            <person name="Altegoer F."/>
            <person name="Freitag M."/>
            <person name="Gabaldon T."/>
            <person name="Kempken F."/>
            <person name="Kumar A."/>
            <person name="Marcet-Houben M."/>
            <person name="Poggeler S."/>
            <person name="Stajich J.E."/>
            <person name="Nowrousian M."/>
        </authorList>
    </citation>
    <scope>NUCLEOTIDE SEQUENCE [LARGE SCALE GENOMIC DNA]</scope>
    <source>
        <strain evidence="2">CBS 100304</strain>
        <tissue evidence="1">Vegetative mycelium</tissue>
    </source>
</reference>
<name>U4LIM1_PYROM</name>
<protein>
    <submittedName>
        <fullName evidence="1">Uncharacterized protein</fullName>
    </submittedName>
</protein>
<evidence type="ECO:0000313" key="2">
    <source>
        <dbReference type="Proteomes" id="UP000018144"/>
    </source>
</evidence>